<comment type="subcellular location">
    <subcellularLocation>
        <location evidence="1">Nucleus</location>
    </subcellularLocation>
</comment>
<keyword evidence="5" id="KW-0539">Nucleus</keyword>
<dbReference type="InterPro" id="IPR027109">
    <property type="entry name" value="Swc4/Dmap1"/>
</dbReference>
<dbReference type="PANTHER" id="PTHR12855:SF10">
    <property type="entry name" value="DNA METHYLTRANSFERASE 1-ASSOCIATED PROTEIN 1"/>
    <property type="match status" value="1"/>
</dbReference>
<dbReference type="OMA" id="RYYKIQS"/>
<evidence type="ECO:0000259" key="7">
    <source>
        <dbReference type="SMART" id="SM00717"/>
    </source>
</evidence>
<feature type="compositionally biased region" description="Low complexity" evidence="6">
    <location>
        <begin position="505"/>
        <end position="523"/>
    </location>
</feature>
<dbReference type="InterPro" id="IPR009057">
    <property type="entry name" value="Homeodomain-like_sf"/>
</dbReference>
<dbReference type="GO" id="GO:0006338">
    <property type="term" value="P:chromatin remodeling"/>
    <property type="evidence" value="ECO:0007669"/>
    <property type="project" value="InterPro"/>
</dbReference>
<dbReference type="GO" id="GO:0035267">
    <property type="term" value="C:NuA4 histone acetyltransferase complex"/>
    <property type="evidence" value="ECO:0007669"/>
    <property type="project" value="InterPro"/>
</dbReference>
<feature type="region of interest" description="Disordered" evidence="6">
    <location>
        <begin position="274"/>
        <end position="317"/>
    </location>
</feature>
<protein>
    <submittedName>
        <fullName evidence="8">Myb domain-containing protein</fullName>
    </submittedName>
</protein>
<dbReference type="SUPFAM" id="SSF46689">
    <property type="entry name" value="Homeodomain-like"/>
    <property type="match status" value="1"/>
</dbReference>
<evidence type="ECO:0000313" key="9">
    <source>
        <dbReference type="Proteomes" id="UP000007797"/>
    </source>
</evidence>
<dbReference type="SMART" id="SM00717">
    <property type="entry name" value="SANT"/>
    <property type="match status" value="1"/>
</dbReference>
<dbReference type="GO" id="GO:0000812">
    <property type="term" value="C:Swr1 complex"/>
    <property type="evidence" value="ECO:0007669"/>
    <property type="project" value="TreeGrafter"/>
</dbReference>
<evidence type="ECO:0000256" key="1">
    <source>
        <dbReference type="ARBA" id="ARBA00004123"/>
    </source>
</evidence>
<dbReference type="FunFam" id="1.10.10.60:FF:000087">
    <property type="entry name" value="DNA methyltransferase 1-associated protein 1"/>
    <property type="match status" value="1"/>
</dbReference>
<feature type="compositionally biased region" description="Low complexity" evidence="6">
    <location>
        <begin position="561"/>
        <end position="571"/>
    </location>
</feature>
<dbReference type="GO" id="GO:0000122">
    <property type="term" value="P:negative regulation of transcription by RNA polymerase II"/>
    <property type="evidence" value="ECO:0007669"/>
    <property type="project" value="TreeGrafter"/>
</dbReference>
<feature type="compositionally biased region" description="Low complexity" evidence="6">
    <location>
        <begin position="458"/>
        <end position="485"/>
    </location>
</feature>
<evidence type="ECO:0000256" key="2">
    <source>
        <dbReference type="ARBA" id="ARBA00022853"/>
    </source>
</evidence>
<evidence type="ECO:0000256" key="4">
    <source>
        <dbReference type="ARBA" id="ARBA00023163"/>
    </source>
</evidence>
<dbReference type="Pfam" id="PF16282">
    <property type="entry name" value="SANT_DAMP1_like"/>
    <property type="match status" value="1"/>
</dbReference>
<feature type="compositionally biased region" description="Basic residues" evidence="6">
    <location>
        <begin position="592"/>
        <end position="607"/>
    </location>
</feature>
<evidence type="ECO:0000256" key="5">
    <source>
        <dbReference type="ARBA" id="ARBA00023242"/>
    </source>
</evidence>
<dbReference type="GO" id="GO:0003714">
    <property type="term" value="F:transcription corepressor activity"/>
    <property type="evidence" value="ECO:0007669"/>
    <property type="project" value="TreeGrafter"/>
</dbReference>
<keyword evidence="4" id="KW-0804">Transcription</keyword>
<dbReference type="PANTHER" id="PTHR12855">
    <property type="entry name" value="DNA METHYLTRANSFERASE 1-ASSOCIATED PROTEIN 1 FAMILY MEMBER"/>
    <property type="match status" value="1"/>
</dbReference>
<dbReference type="EMBL" id="GL883021">
    <property type="protein sequence ID" value="EGG17603.1"/>
    <property type="molecule type" value="Genomic_DNA"/>
</dbReference>
<reference evidence="9" key="1">
    <citation type="journal article" date="2011" name="Genome Res.">
        <title>Phylogeny-wide analysis of social amoeba genomes highlights ancient origins for complex intercellular communication.</title>
        <authorList>
            <person name="Heidel A.J."/>
            <person name="Lawal H.M."/>
            <person name="Felder M."/>
            <person name="Schilde C."/>
            <person name="Helps N.R."/>
            <person name="Tunggal B."/>
            <person name="Rivero F."/>
            <person name="John U."/>
            <person name="Schleicher M."/>
            <person name="Eichinger L."/>
            <person name="Platzer M."/>
            <person name="Noegel A.A."/>
            <person name="Schaap P."/>
            <person name="Gloeckner G."/>
        </authorList>
    </citation>
    <scope>NUCLEOTIDE SEQUENCE [LARGE SCALE GENOMIC DNA]</scope>
    <source>
        <strain evidence="9">SH3</strain>
    </source>
</reference>
<dbReference type="Gene3D" id="1.10.10.60">
    <property type="entry name" value="Homeodomain-like"/>
    <property type="match status" value="1"/>
</dbReference>
<evidence type="ECO:0000256" key="6">
    <source>
        <dbReference type="SAM" id="MobiDB-lite"/>
    </source>
</evidence>
<dbReference type="GeneID" id="14869822"/>
<dbReference type="InterPro" id="IPR001005">
    <property type="entry name" value="SANT/Myb"/>
</dbReference>
<dbReference type="RefSeq" id="XP_004356087.1">
    <property type="nucleotide sequence ID" value="XM_004356034.1"/>
</dbReference>
<dbReference type="Proteomes" id="UP000007797">
    <property type="component" value="Unassembled WGS sequence"/>
</dbReference>
<feature type="region of interest" description="Disordered" evidence="6">
    <location>
        <begin position="458"/>
        <end position="622"/>
    </location>
</feature>
<accession>F4Q393</accession>
<dbReference type="OrthoDB" id="19740at2759"/>
<dbReference type="KEGG" id="dfa:DFA_08599"/>
<dbReference type="AlphaFoldDB" id="F4Q393"/>
<feature type="compositionally biased region" description="Polar residues" evidence="6">
    <location>
        <begin position="545"/>
        <end position="560"/>
    </location>
</feature>
<evidence type="ECO:0000313" key="8">
    <source>
        <dbReference type="EMBL" id="EGG17603.1"/>
    </source>
</evidence>
<feature type="domain" description="Myb-like" evidence="7">
    <location>
        <begin position="135"/>
        <end position="186"/>
    </location>
</feature>
<feature type="compositionally biased region" description="Basic residues" evidence="6">
    <location>
        <begin position="525"/>
        <end position="536"/>
    </location>
</feature>
<gene>
    <name evidence="8" type="ORF">DFA_08599</name>
</gene>
<keyword evidence="9" id="KW-1185">Reference proteome</keyword>
<name>F4Q393_CACFS</name>
<dbReference type="InterPro" id="IPR032563">
    <property type="entry name" value="DAMP1_SANT-like"/>
</dbReference>
<keyword evidence="2" id="KW-0156">Chromatin regulator</keyword>
<proteinExistence type="predicted"/>
<dbReference type="STRING" id="1054147.F4Q393"/>
<feature type="compositionally biased region" description="Polar residues" evidence="6">
    <location>
        <begin position="274"/>
        <end position="287"/>
    </location>
</feature>
<keyword evidence="3" id="KW-0805">Transcription regulation</keyword>
<evidence type="ECO:0000256" key="3">
    <source>
        <dbReference type="ARBA" id="ARBA00023015"/>
    </source>
</evidence>
<organism evidence="8 9">
    <name type="scientific">Cavenderia fasciculata</name>
    <name type="common">Slime mold</name>
    <name type="synonym">Dictyostelium fasciculatum</name>
    <dbReference type="NCBI Taxonomy" id="261658"/>
    <lineage>
        <taxon>Eukaryota</taxon>
        <taxon>Amoebozoa</taxon>
        <taxon>Evosea</taxon>
        <taxon>Eumycetozoa</taxon>
        <taxon>Dictyostelia</taxon>
        <taxon>Acytosteliales</taxon>
        <taxon>Cavenderiaceae</taxon>
        <taxon>Cavenderia</taxon>
    </lineage>
</organism>
<dbReference type="GO" id="GO:0006281">
    <property type="term" value="P:DNA repair"/>
    <property type="evidence" value="ECO:0007669"/>
    <property type="project" value="InterPro"/>
</dbReference>
<sequence>MSDIKDILGVTPTKEAPSTGSAVDSILKKKVVKTPNKEPLRGQSIIDRLQSTFRALEGETLSFSSPVTQQAFKEKRKIKVNFEKRGFRNSSRKDNLVLYHWAKSSDKVDENKYAKYNKKMEVLVYTEEEYDLYLRDPNWTKEDTDKLLDQCQKYDTRFIIVHDRYNGLVPRSVEDLKERYYKIQSKLVELRTKAEEDPYHNPLTGYNYNKIYEVERKLQADQLFQLSKEQVQEENDLSEKYFNIERHLLKHSKESKSIMKLAATAISNGPLKSYSQQDLAEKSQTGDSAIKKSKKRKSMEASLQAQDDKISPAGQRQSNRVEATLFDMHIGQPYSNVIAKRVYNDLKQDMMILLDLQRYFIEKRYHLEILKKQKEFLEKEIQDMNLPEEALLLEVEEDEPEQQQVTTEQTTAVAVAANNNVADQTPFQIYGTGAPIDPTASSSSTVPSSTVDLSISSSSVSLAPTTPKQSLSVSVDSTSSSTVATPLASAADQPTKKVSKKKARALAAEAESESTAAAEVEQPATKKKKTPSKSTKKSSAPATEATDNFTINVESMSDDQSAAAATTTTPKPSKRKSKKAEPTPPVTEKKSASKKKSTTTSTSKKKSTPNLNLSPLPPPSFN</sequence>